<proteinExistence type="inferred from homology"/>
<gene>
    <name evidence="6" type="ORF">MENT_LOCUS19752</name>
</gene>
<keyword evidence="4" id="KW-1133">Transmembrane helix</keyword>
<protein>
    <recommendedName>
        <fullName evidence="5">GT23 domain-containing protein</fullName>
    </recommendedName>
</protein>
<dbReference type="Pfam" id="PF19745">
    <property type="entry name" value="FUT8_N_cat"/>
    <property type="match status" value="1"/>
</dbReference>
<evidence type="ECO:0000256" key="1">
    <source>
        <dbReference type="ARBA" id="ARBA00022676"/>
    </source>
</evidence>
<organism evidence="6 7">
    <name type="scientific">Meloidogyne enterolobii</name>
    <name type="common">Root-knot nematode worm</name>
    <name type="synonym">Meloidogyne mayaguensis</name>
    <dbReference type="NCBI Taxonomy" id="390850"/>
    <lineage>
        <taxon>Eukaryota</taxon>
        <taxon>Metazoa</taxon>
        <taxon>Ecdysozoa</taxon>
        <taxon>Nematoda</taxon>
        <taxon>Chromadorea</taxon>
        <taxon>Rhabditida</taxon>
        <taxon>Tylenchina</taxon>
        <taxon>Tylenchomorpha</taxon>
        <taxon>Tylenchoidea</taxon>
        <taxon>Meloidogynidae</taxon>
        <taxon>Meloidogyninae</taxon>
        <taxon>Meloidogyne</taxon>
    </lineage>
</organism>
<evidence type="ECO:0000259" key="5">
    <source>
        <dbReference type="PROSITE" id="PS51659"/>
    </source>
</evidence>
<dbReference type="AlphaFoldDB" id="A0A6V7V207"/>
<dbReference type="InterPro" id="IPR045573">
    <property type="entry name" value="Fut8_N_cat"/>
</dbReference>
<evidence type="ECO:0000313" key="7">
    <source>
        <dbReference type="Proteomes" id="UP000580250"/>
    </source>
</evidence>
<evidence type="ECO:0000313" key="6">
    <source>
        <dbReference type="EMBL" id="CAD2168385.1"/>
    </source>
</evidence>
<feature type="domain" description="GT23" evidence="5">
    <location>
        <begin position="148"/>
        <end position="454"/>
    </location>
</feature>
<dbReference type="InterPro" id="IPR027350">
    <property type="entry name" value="GT23_dom"/>
</dbReference>
<dbReference type="SUPFAM" id="SSF50044">
    <property type="entry name" value="SH3-domain"/>
    <property type="match status" value="1"/>
</dbReference>
<evidence type="ECO:0000256" key="2">
    <source>
        <dbReference type="ARBA" id="ARBA00022679"/>
    </source>
</evidence>
<dbReference type="EMBL" id="CAJEWN010000140">
    <property type="protein sequence ID" value="CAD2168385.1"/>
    <property type="molecule type" value="Genomic_DNA"/>
</dbReference>
<comment type="caution">
    <text evidence="3">Lacks conserved residue(s) required for the propagation of feature annotation.</text>
</comment>
<keyword evidence="1 3" id="KW-0328">Glycosyltransferase</keyword>
<reference evidence="6 7" key="1">
    <citation type="submission" date="2020-08" db="EMBL/GenBank/DDBJ databases">
        <authorList>
            <person name="Koutsovoulos G."/>
            <person name="Danchin GJ E."/>
        </authorList>
    </citation>
    <scope>NUCLEOTIDE SEQUENCE [LARGE SCALE GENOMIC DNA]</scope>
</reference>
<sequence length="539" mass="63767">MKLRYRPILYIYNKYCLKITKYVILLFILLLLYMKQNEVKYTNYNDTNKQSTTIKTPAKILINSNFVIRKEAISQMTLIQQRIYLLKLFGYYSTTDDEQKEMIEKQIINYLSKERQIFLKNNNANLEIMSEKIQARLHSIQNPQNCMNARILLCRIEPYKCGFGCIMHHISYCLSISSGTGRTLIIEDEGTKIWGSIKRYNVKWNELFRTITNCSYDDHVKPFLSMVQGYYGPEQRDRIIFMTHRVAMKDHQIPHAPEVAPMQIKNFLIENHSNPSLWFLGQLIKFIWRENEKTKNEIDKIVSKTPFECGPIVGIHVRLTDKITESKIQKLEDYMKWVEFWFNINDENNILFNKNSIATNCTTRRKLYVATDMPVLKEVVMEAKNKWGNKYEIYHPNYFEQNQSREMLIEILAITKILAKCQFVVCTFSSNACRLVYELMQSFQGDASENVHSLDYFYSEHWFNNTMEAIAEYKPVQEYPLSPDELWAEKGDIIIVKTPINQDGFIRGRNPRLNSEGRFPMYLLKEHLKFEDFSAFVNI</sequence>
<comment type="similarity">
    <text evidence="3">Belongs to the glycosyltransferase 23 family.</text>
</comment>
<dbReference type="Proteomes" id="UP000580250">
    <property type="component" value="Unassembled WGS sequence"/>
</dbReference>
<name>A0A6V7V207_MELEN</name>
<dbReference type="GO" id="GO:0006487">
    <property type="term" value="P:protein N-linked glycosylation"/>
    <property type="evidence" value="ECO:0007669"/>
    <property type="project" value="TreeGrafter"/>
</dbReference>
<dbReference type="PANTHER" id="PTHR13132:SF29">
    <property type="entry name" value="ALPHA-(1,6)-FUCOSYLTRANSFERASE"/>
    <property type="match status" value="1"/>
</dbReference>
<keyword evidence="4" id="KW-0812">Transmembrane</keyword>
<dbReference type="OrthoDB" id="6435034at2759"/>
<feature type="transmembrane region" description="Helical" evidence="4">
    <location>
        <begin position="12"/>
        <end position="34"/>
    </location>
</feature>
<comment type="caution">
    <text evidence="6">The sequence shown here is derived from an EMBL/GenBank/DDBJ whole genome shotgun (WGS) entry which is preliminary data.</text>
</comment>
<keyword evidence="2 3" id="KW-0808">Transferase</keyword>
<keyword evidence="4" id="KW-0472">Membrane</keyword>
<accession>A0A6V7V207</accession>
<dbReference type="Gene3D" id="3.40.50.11350">
    <property type="match status" value="1"/>
</dbReference>
<dbReference type="PANTHER" id="PTHR13132">
    <property type="entry name" value="ALPHA- 1,6 -FUCOSYLTRANSFERASE"/>
    <property type="match status" value="1"/>
</dbReference>
<evidence type="ECO:0000256" key="4">
    <source>
        <dbReference type="SAM" id="Phobius"/>
    </source>
</evidence>
<evidence type="ECO:0000256" key="3">
    <source>
        <dbReference type="PROSITE-ProRule" id="PRU00992"/>
    </source>
</evidence>
<dbReference type="InterPro" id="IPR036028">
    <property type="entry name" value="SH3-like_dom_sf"/>
</dbReference>
<dbReference type="Gene3D" id="2.30.30.40">
    <property type="entry name" value="SH3 Domains"/>
    <property type="match status" value="1"/>
</dbReference>
<dbReference type="PROSITE" id="PS51659">
    <property type="entry name" value="GT23"/>
    <property type="match status" value="1"/>
</dbReference>
<dbReference type="GO" id="GO:0046921">
    <property type="term" value="F:alpha-(1-&gt;6)-fucosyltransferase activity"/>
    <property type="evidence" value="ECO:0007669"/>
    <property type="project" value="TreeGrafter"/>
</dbReference>